<dbReference type="InterPro" id="IPR010718">
    <property type="entry name" value="DUF1294"/>
</dbReference>
<accession>A0A812NGQ5</accession>
<feature type="transmembrane region" description="Helical" evidence="1">
    <location>
        <begin position="6"/>
        <end position="27"/>
    </location>
</feature>
<keyword evidence="1" id="KW-0472">Membrane</keyword>
<dbReference type="OrthoDB" id="10259680at2759"/>
<reference evidence="2" key="1">
    <citation type="submission" date="2021-02" db="EMBL/GenBank/DDBJ databases">
        <authorList>
            <person name="Dougan E. K."/>
            <person name="Rhodes N."/>
            <person name="Thang M."/>
            <person name="Chan C."/>
        </authorList>
    </citation>
    <scope>NUCLEOTIDE SEQUENCE</scope>
</reference>
<keyword evidence="3" id="KW-1185">Reference proteome</keyword>
<evidence type="ECO:0000256" key="1">
    <source>
        <dbReference type="SAM" id="Phobius"/>
    </source>
</evidence>
<evidence type="ECO:0000313" key="2">
    <source>
        <dbReference type="EMBL" id="CAE7316098.1"/>
    </source>
</evidence>
<dbReference type="Pfam" id="PF06961">
    <property type="entry name" value="DUF1294"/>
    <property type="match status" value="1"/>
</dbReference>
<protein>
    <submittedName>
        <fullName evidence="2">YsdA protein</fullName>
    </submittedName>
</protein>
<name>A0A812NGQ5_9DINO</name>
<keyword evidence="1" id="KW-0812">Transmembrane</keyword>
<dbReference type="Proteomes" id="UP000604046">
    <property type="component" value="Unassembled WGS sequence"/>
</dbReference>
<proteinExistence type="predicted"/>
<gene>
    <name evidence="2" type="primary">ysdA</name>
    <name evidence="2" type="ORF">SNAT2548_LOCUS16585</name>
</gene>
<organism evidence="2 3">
    <name type="scientific">Symbiodinium natans</name>
    <dbReference type="NCBI Taxonomy" id="878477"/>
    <lineage>
        <taxon>Eukaryota</taxon>
        <taxon>Sar</taxon>
        <taxon>Alveolata</taxon>
        <taxon>Dinophyceae</taxon>
        <taxon>Suessiales</taxon>
        <taxon>Symbiodiniaceae</taxon>
        <taxon>Symbiodinium</taxon>
    </lineage>
</organism>
<dbReference type="EMBL" id="CAJNDS010002084">
    <property type="protein sequence ID" value="CAE7316098.1"/>
    <property type="molecule type" value="Genomic_DNA"/>
</dbReference>
<comment type="caution">
    <text evidence="2">The sequence shown here is derived from an EMBL/GenBank/DDBJ whole genome shotgun (WGS) entry which is preliminary data.</text>
</comment>
<keyword evidence="1" id="KW-1133">Transmembrane helix</keyword>
<evidence type="ECO:0000313" key="3">
    <source>
        <dbReference type="Proteomes" id="UP000604046"/>
    </source>
</evidence>
<dbReference type="AlphaFoldDB" id="A0A812NGQ5"/>
<sequence length="109" mass="12194">MQALPPAGHLLAAVAGINGGTAGLFWYDKRQAQEKKWRVSESALCATALVGGWPAGYFAMHNFRHKSAKKSFQDKYAAATSCNLLLCGLHPQARSQLRRTVLRWLRRRR</sequence>